<dbReference type="SMART" id="SM00906">
    <property type="entry name" value="Fungal_trans"/>
    <property type="match status" value="1"/>
</dbReference>
<dbReference type="InterPro" id="IPR007219">
    <property type="entry name" value="XnlR_reg_dom"/>
</dbReference>
<keyword evidence="4" id="KW-0805">Transcription regulation</keyword>
<dbReference type="SMART" id="SM00066">
    <property type="entry name" value="GAL4"/>
    <property type="match status" value="1"/>
</dbReference>
<keyword evidence="6" id="KW-0804">Transcription</keyword>
<evidence type="ECO:0000256" key="4">
    <source>
        <dbReference type="ARBA" id="ARBA00023015"/>
    </source>
</evidence>
<comment type="subcellular location">
    <subcellularLocation>
        <location evidence="1">Nucleus</location>
    </subcellularLocation>
</comment>
<feature type="region of interest" description="Disordered" evidence="8">
    <location>
        <begin position="781"/>
        <end position="818"/>
    </location>
</feature>
<dbReference type="InterPro" id="IPR051615">
    <property type="entry name" value="Transcr_Regulatory_Elem"/>
</dbReference>
<evidence type="ECO:0000256" key="8">
    <source>
        <dbReference type="SAM" id="MobiDB-lite"/>
    </source>
</evidence>
<dbReference type="PROSITE" id="PS00463">
    <property type="entry name" value="ZN2_CY6_FUNGAL_1"/>
    <property type="match status" value="1"/>
</dbReference>
<gene>
    <name evidence="10" type="ORF">VTL71DRAFT_13785</name>
</gene>
<name>A0ABR4CNV4_9HELO</name>
<feature type="region of interest" description="Disordered" evidence="8">
    <location>
        <begin position="875"/>
        <end position="900"/>
    </location>
</feature>
<dbReference type="Proteomes" id="UP001595075">
    <property type="component" value="Unassembled WGS sequence"/>
</dbReference>
<dbReference type="CDD" id="cd00067">
    <property type="entry name" value="GAL4"/>
    <property type="match status" value="1"/>
</dbReference>
<keyword evidence="5" id="KW-0238">DNA-binding</keyword>
<evidence type="ECO:0000256" key="5">
    <source>
        <dbReference type="ARBA" id="ARBA00023125"/>
    </source>
</evidence>
<feature type="region of interest" description="Disordered" evidence="8">
    <location>
        <begin position="1"/>
        <end position="48"/>
    </location>
</feature>
<dbReference type="PANTHER" id="PTHR31313">
    <property type="entry name" value="TY1 ENHANCER ACTIVATOR"/>
    <property type="match status" value="1"/>
</dbReference>
<keyword evidence="11" id="KW-1185">Reference proteome</keyword>
<evidence type="ECO:0000256" key="7">
    <source>
        <dbReference type="ARBA" id="ARBA00023242"/>
    </source>
</evidence>
<dbReference type="InterPro" id="IPR001138">
    <property type="entry name" value="Zn2Cys6_DnaBD"/>
</dbReference>
<dbReference type="PROSITE" id="PS50048">
    <property type="entry name" value="ZN2_CY6_FUNGAL_2"/>
    <property type="match status" value="1"/>
</dbReference>
<reference evidence="10 11" key="1">
    <citation type="journal article" date="2024" name="Commun. Biol.">
        <title>Comparative genomic analysis of thermophilic fungi reveals convergent evolutionary adaptations and gene losses.</title>
        <authorList>
            <person name="Steindorff A.S."/>
            <person name="Aguilar-Pontes M.V."/>
            <person name="Robinson A.J."/>
            <person name="Andreopoulos B."/>
            <person name="LaButti K."/>
            <person name="Kuo A."/>
            <person name="Mondo S."/>
            <person name="Riley R."/>
            <person name="Otillar R."/>
            <person name="Haridas S."/>
            <person name="Lipzen A."/>
            <person name="Grimwood J."/>
            <person name="Schmutz J."/>
            <person name="Clum A."/>
            <person name="Reid I.D."/>
            <person name="Moisan M.C."/>
            <person name="Butler G."/>
            <person name="Nguyen T.T.M."/>
            <person name="Dewar K."/>
            <person name="Conant G."/>
            <person name="Drula E."/>
            <person name="Henrissat B."/>
            <person name="Hansel C."/>
            <person name="Singer S."/>
            <person name="Hutchinson M.I."/>
            <person name="de Vries R.P."/>
            <person name="Natvig D.O."/>
            <person name="Powell A.J."/>
            <person name="Tsang A."/>
            <person name="Grigoriev I.V."/>
        </authorList>
    </citation>
    <scope>NUCLEOTIDE SEQUENCE [LARGE SCALE GENOMIC DNA]</scope>
    <source>
        <strain evidence="10 11">CBS 494.80</strain>
    </source>
</reference>
<dbReference type="EMBL" id="JAZHXI010000006">
    <property type="protein sequence ID" value="KAL2070759.1"/>
    <property type="molecule type" value="Genomic_DNA"/>
</dbReference>
<evidence type="ECO:0000256" key="2">
    <source>
        <dbReference type="ARBA" id="ARBA00022723"/>
    </source>
</evidence>
<proteinExistence type="predicted"/>
<evidence type="ECO:0000313" key="10">
    <source>
        <dbReference type="EMBL" id="KAL2070759.1"/>
    </source>
</evidence>
<dbReference type="PANTHER" id="PTHR31313:SF81">
    <property type="entry name" value="TY1 ENHANCER ACTIVATOR"/>
    <property type="match status" value="1"/>
</dbReference>
<dbReference type="InterPro" id="IPR036864">
    <property type="entry name" value="Zn2-C6_fun-type_DNA-bd_sf"/>
</dbReference>
<feature type="domain" description="Zn(2)-C6 fungal-type" evidence="9">
    <location>
        <begin position="59"/>
        <end position="90"/>
    </location>
</feature>
<protein>
    <recommendedName>
        <fullName evidence="9">Zn(2)-C6 fungal-type domain-containing protein</fullName>
    </recommendedName>
</protein>
<dbReference type="SUPFAM" id="SSF57701">
    <property type="entry name" value="Zn2/Cys6 DNA-binding domain"/>
    <property type="match status" value="1"/>
</dbReference>
<dbReference type="Pfam" id="PF04082">
    <property type="entry name" value="Fungal_trans"/>
    <property type="match status" value="1"/>
</dbReference>
<organism evidence="10 11">
    <name type="scientific">Oculimacula yallundae</name>
    <dbReference type="NCBI Taxonomy" id="86028"/>
    <lineage>
        <taxon>Eukaryota</taxon>
        <taxon>Fungi</taxon>
        <taxon>Dikarya</taxon>
        <taxon>Ascomycota</taxon>
        <taxon>Pezizomycotina</taxon>
        <taxon>Leotiomycetes</taxon>
        <taxon>Helotiales</taxon>
        <taxon>Ploettnerulaceae</taxon>
        <taxon>Oculimacula</taxon>
    </lineage>
</organism>
<evidence type="ECO:0000256" key="3">
    <source>
        <dbReference type="ARBA" id="ARBA00022833"/>
    </source>
</evidence>
<dbReference type="CDD" id="cd12148">
    <property type="entry name" value="fungal_TF_MHR"/>
    <property type="match status" value="1"/>
</dbReference>
<comment type="caution">
    <text evidence="10">The sequence shown here is derived from an EMBL/GenBank/DDBJ whole genome shotgun (WGS) entry which is preliminary data.</text>
</comment>
<evidence type="ECO:0000259" key="9">
    <source>
        <dbReference type="PROSITE" id="PS50048"/>
    </source>
</evidence>
<accession>A0ABR4CNV4</accession>
<keyword evidence="3" id="KW-0862">Zinc</keyword>
<dbReference type="Gene3D" id="4.10.240.10">
    <property type="entry name" value="Zn(2)-C6 fungal-type DNA-binding domain"/>
    <property type="match status" value="1"/>
</dbReference>
<sequence length="900" mass="100100">MADIKDGDHMTMQSVGSGGKLNMNDGDGGGEGQTGGAAKKKSRSARDAAANKRRCVSTACIACRKRKSKCDGNTPSCAACSSVYGTECIYDPNSDHRRKGVYKEKIDSLKTKNSTLQTLIQAILNAAEDDVPALIRQIRTCESLDDVADNIIRLEQGLEDEEDELDDNAVYTISNMSTFETELSGKMGELRLENGSVRFLGGTSNLIYLDPTNDADEGIAGVEMIQQMEDPLTSWSAVTNDTELIVHLINMYFTWHYGFFTTLSKSLFYRDFLLGKPIVTPKRTIYCSSLLVNAMLALGCHFTSSPKACADPNDPSTKGDAFFAEAKRLIVENDEYEKPKLTTIQALCLMSVREAGCGREAKGWVYSGMSFRMAQDMGLNLDSGGMTNNRETMDEKEIDARRITFWGCFLFDKCWSNYLGRLPQLPVSNITAPKYDVFPEEDADIWSPYTDTGVGQLHSQASRTRAVALQLSRLCEISSDLLTFFYHPQALERSIGRSQELKKLSELQTRLETWRRELPKEMEPKEGQLPNILLMHMFFHLLYIHLFRPFLKYNPSTSPLPTHVSPRKLCTQAAGSVSKLMRLYKRTYGVRQICNIAVYMVHSACTIHLLNLPEKMAKRDIVHGVKQLEEIAEDWLCARRTLSILSVLARKWKIDLPDEAATVFARTDSKFGFFSTADVPSPKHELVVATPPSNHTSPPRMMHAVPQQQSHARPQNQLQQSLYSYLPDSRSNAATSIPIATPINQTPNTQSRHNFANGMGSMNMSAEPLLPTVPYPRHNYSNSTSSMNRTVVSPSSGTPRNNSGVTSEASGSTRQVSPSTMFGGVDALVESQDWWLRDQASLALGFDNWMSTGNDLPNNDTGLTGSGSAEIDQMTSSGYYMPPNLNGKRNETFGDDDWYQ</sequence>
<keyword evidence="2" id="KW-0479">Metal-binding</keyword>
<keyword evidence="7" id="KW-0539">Nucleus</keyword>
<evidence type="ECO:0000256" key="1">
    <source>
        <dbReference type="ARBA" id="ARBA00004123"/>
    </source>
</evidence>
<feature type="compositionally biased region" description="Gly residues" evidence="8">
    <location>
        <begin position="26"/>
        <end position="35"/>
    </location>
</feature>
<evidence type="ECO:0000313" key="11">
    <source>
        <dbReference type="Proteomes" id="UP001595075"/>
    </source>
</evidence>
<evidence type="ECO:0000256" key="6">
    <source>
        <dbReference type="ARBA" id="ARBA00023163"/>
    </source>
</evidence>
<dbReference type="Pfam" id="PF00172">
    <property type="entry name" value="Zn_clus"/>
    <property type="match status" value="1"/>
</dbReference>